<protein>
    <recommendedName>
        <fullName evidence="1">DNA ligase (ATP)</fullName>
        <ecNumber evidence="1">6.5.1.1</ecNumber>
    </recommendedName>
</protein>
<feature type="transmembrane region" description="Helical" evidence="2">
    <location>
        <begin position="127"/>
        <end position="151"/>
    </location>
</feature>
<keyword evidence="5" id="KW-1185">Reference proteome</keyword>
<dbReference type="Gene3D" id="2.40.50.140">
    <property type="entry name" value="Nucleic acid-binding proteins"/>
    <property type="match status" value="1"/>
</dbReference>
<evidence type="ECO:0000256" key="1">
    <source>
        <dbReference type="ARBA" id="ARBA00012727"/>
    </source>
</evidence>
<proteinExistence type="predicted"/>
<gene>
    <name evidence="4" type="ORF">Spa11_16130</name>
</gene>
<dbReference type="InterPro" id="IPR012309">
    <property type="entry name" value="DNA_ligase_ATP-dep_C"/>
</dbReference>
<dbReference type="GO" id="GO:0006281">
    <property type="term" value="P:DNA repair"/>
    <property type="evidence" value="ECO:0007669"/>
    <property type="project" value="InterPro"/>
</dbReference>
<dbReference type="KEGG" id="bmei:Spa11_16130"/>
<organism evidence="4 5">
    <name type="scientific">Botrimarina mediterranea</name>
    <dbReference type="NCBI Taxonomy" id="2528022"/>
    <lineage>
        <taxon>Bacteria</taxon>
        <taxon>Pseudomonadati</taxon>
        <taxon>Planctomycetota</taxon>
        <taxon>Planctomycetia</taxon>
        <taxon>Pirellulales</taxon>
        <taxon>Lacipirellulaceae</taxon>
        <taxon>Botrimarina</taxon>
    </lineage>
</organism>
<keyword evidence="4" id="KW-0436">Ligase</keyword>
<evidence type="ECO:0000256" key="2">
    <source>
        <dbReference type="SAM" id="Phobius"/>
    </source>
</evidence>
<evidence type="ECO:0000313" key="4">
    <source>
        <dbReference type="EMBL" id="QDV73417.1"/>
    </source>
</evidence>
<dbReference type="InterPro" id="IPR012340">
    <property type="entry name" value="NA-bd_OB-fold"/>
</dbReference>
<evidence type="ECO:0000259" key="3">
    <source>
        <dbReference type="Pfam" id="PF04679"/>
    </source>
</evidence>
<feature type="transmembrane region" description="Helical" evidence="2">
    <location>
        <begin position="96"/>
        <end position="115"/>
    </location>
</feature>
<dbReference type="Pfam" id="PF04679">
    <property type="entry name" value="DNA_ligase_A_C"/>
    <property type="match status" value="1"/>
</dbReference>
<accession>A0A518K6L3</accession>
<dbReference type="SUPFAM" id="SSF50249">
    <property type="entry name" value="Nucleic acid-binding proteins"/>
    <property type="match status" value="1"/>
</dbReference>
<dbReference type="EMBL" id="CP036349">
    <property type="protein sequence ID" value="QDV73417.1"/>
    <property type="molecule type" value="Genomic_DNA"/>
</dbReference>
<dbReference type="RefSeq" id="WP_145110371.1">
    <property type="nucleotide sequence ID" value="NZ_CP036349.1"/>
</dbReference>
<dbReference type="Proteomes" id="UP000316426">
    <property type="component" value="Chromosome"/>
</dbReference>
<dbReference type="AlphaFoldDB" id="A0A518K6L3"/>
<sequence length="381" mass="40205">MSQATLDEQPIEPSLAPETAFPAALGPACEKCGRPNTAAACQHCGWYPVLGIHVEIDDAYEAVMLGPQAAVAEGAAAPKQPGWEKHLAVWASLIPWWGWLMVGTTLACVAAGVAARLATLGNPTLQTWCGVGGLVGGLSIAAVCHVVAFVLCSFEDANFGVADLIIKPLKTWKQIASGLPKYIAIANGGNFGVSLALSAALIVGGVPYERLLDWGFKAPPKQSLVGAIASAASQAKGDDNKSLEEAVNEFAGDAGVDQLSGDAAGKPPAAVKPREKLECLIIGYHAGKSGGIQSLLLATDSGGKLQYVGQVTPAIEAAEAIELLKKFERSLATRPFVKTSESAVWLRPRFTCRVTYREWPNGARPKDLQWDQMLDEVKLPW</sequence>
<name>A0A518K6L3_9BACT</name>
<evidence type="ECO:0000313" key="5">
    <source>
        <dbReference type="Proteomes" id="UP000316426"/>
    </source>
</evidence>
<dbReference type="EC" id="6.5.1.1" evidence="1"/>
<dbReference type="GO" id="GO:0006310">
    <property type="term" value="P:DNA recombination"/>
    <property type="evidence" value="ECO:0007669"/>
    <property type="project" value="InterPro"/>
</dbReference>
<keyword evidence="2" id="KW-0472">Membrane</keyword>
<keyword evidence="2" id="KW-1133">Transmembrane helix</keyword>
<feature type="domain" description="DNA ligase ATP-dependent C-terminal" evidence="3">
    <location>
        <begin position="289"/>
        <end position="360"/>
    </location>
</feature>
<dbReference type="GO" id="GO:0003910">
    <property type="term" value="F:DNA ligase (ATP) activity"/>
    <property type="evidence" value="ECO:0007669"/>
    <property type="project" value="UniProtKB-EC"/>
</dbReference>
<keyword evidence="2" id="KW-0812">Transmembrane</keyword>
<reference evidence="4 5" key="1">
    <citation type="submission" date="2019-02" db="EMBL/GenBank/DDBJ databases">
        <title>Deep-cultivation of Planctomycetes and their phenomic and genomic characterization uncovers novel biology.</title>
        <authorList>
            <person name="Wiegand S."/>
            <person name="Jogler M."/>
            <person name="Boedeker C."/>
            <person name="Pinto D."/>
            <person name="Vollmers J."/>
            <person name="Rivas-Marin E."/>
            <person name="Kohn T."/>
            <person name="Peeters S.H."/>
            <person name="Heuer A."/>
            <person name="Rast P."/>
            <person name="Oberbeckmann S."/>
            <person name="Bunk B."/>
            <person name="Jeske O."/>
            <person name="Meyerdierks A."/>
            <person name="Storesund J.E."/>
            <person name="Kallscheuer N."/>
            <person name="Luecker S."/>
            <person name="Lage O.M."/>
            <person name="Pohl T."/>
            <person name="Merkel B.J."/>
            <person name="Hornburger P."/>
            <person name="Mueller R.-W."/>
            <person name="Bruemmer F."/>
            <person name="Labrenz M."/>
            <person name="Spormann A.M."/>
            <person name="Op den Camp H."/>
            <person name="Overmann J."/>
            <person name="Amann R."/>
            <person name="Jetten M.S.M."/>
            <person name="Mascher T."/>
            <person name="Medema M.H."/>
            <person name="Devos D.P."/>
            <person name="Kaster A.-K."/>
            <person name="Ovreas L."/>
            <person name="Rohde M."/>
            <person name="Galperin M.Y."/>
            <person name="Jogler C."/>
        </authorList>
    </citation>
    <scope>NUCLEOTIDE SEQUENCE [LARGE SCALE GENOMIC DNA]</scope>
    <source>
        <strain evidence="4 5">Spa11</strain>
    </source>
</reference>